<dbReference type="InterPro" id="IPR036249">
    <property type="entry name" value="Thioredoxin-like_sf"/>
</dbReference>
<organism evidence="4 5">
    <name type="scientific">Schaalia radingae</name>
    <dbReference type="NCBI Taxonomy" id="131110"/>
    <lineage>
        <taxon>Bacteria</taxon>
        <taxon>Bacillati</taxon>
        <taxon>Actinomycetota</taxon>
        <taxon>Actinomycetes</taxon>
        <taxon>Actinomycetales</taxon>
        <taxon>Actinomycetaceae</taxon>
        <taxon>Schaalia</taxon>
    </lineage>
</organism>
<dbReference type="RefSeq" id="WP_070726064.1">
    <property type="nucleotide sequence ID" value="NZ_LT629792.1"/>
</dbReference>
<dbReference type="PROSITE" id="PS51352">
    <property type="entry name" value="THIOREDOXIN_2"/>
    <property type="match status" value="1"/>
</dbReference>
<evidence type="ECO:0000313" key="2">
    <source>
        <dbReference type="EMBL" id="SDT85332.1"/>
    </source>
</evidence>
<keyword evidence="5" id="KW-1185">Reference proteome</keyword>
<evidence type="ECO:0000313" key="5">
    <source>
        <dbReference type="Proteomes" id="UP000198976"/>
    </source>
</evidence>
<evidence type="ECO:0000313" key="4">
    <source>
        <dbReference type="EMBL" id="SDU10103.1"/>
    </source>
</evidence>
<dbReference type="InterPro" id="IPR013766">
    <property type="entry name" value="Thioredoxin_domain"/>
</dbReference>
<sequence length="118" mass="13366">MKRVDLRELDTLLSDDRIVFIACLAHWSPESRMVEPVFDELAGEFAADVTVVAVDTDAPQFVTFAKRWHVTWVPSAVLINPYDDEQPTRTWDGAQPKTELRHGLDSACAMKHRRASVT</sequence>
<dbReference type="Pfam" id="PF00085">
    <property type="entry name" value="Thioredoxin"/>
    <property type="match status" value="1"/>
</dbReference>
<gene>
    <name evidence="2" type="ORF">SAMN04489714_0004</name>
    <name evidence="3" type="ORF">SAMN04489714_0007</name>
    <name evidence="4" type="ORF">SAMN04489714_2165</name>
</gene>
<evidence type="ECO:0000259" key="1">
    <source>
        <dbReference type="PROSITE" id="PS51352"/>
    </source>
</evidence>
<dbReference type="SUPFAM" id="SSF52833">
    <property type="entry name" value="Thioredoxin-like"/>
    <property type="match status" value="1"/>
</dbReference>
<feature type="domain" description="Thioredoxin" evidence="1">
    <location>
        <begin position="1"/>
        <end position="109"/>
    </location>
</feature>
<reference evidence="4 5" key="1">
    <citation type="submission" date="2016-10" db="EMBL/GenBank/DDBJ databases">
        <authorList>
            <person name="Varghese N."/>
            <person name="Submissions S."/>
        </authorList>
    </citation>
    <scope>NUCLEOTIDE SEQUENCE [LARGE SCALE GENOMIC DNA]</scope>
    <source>
        <strain evidence="4 5">DSM 9169</strain>
    </source>
</reference>
<dbReference type="EMBL" id="LT629792">
    <property type="protein sequence ID" value="SDU10103.1"/>
    <property type="molecule type" value="Genomic_DNA"/>
</dbReference>
<dbReference type="Proteomes" id="UP000198976">
    <property type="component" value="Chromosome I"/>
</dbReference>
<dbReference type="Gene3D" id="3.40.30.10">
    <property type="entry name" value="Glutaredoxin"/>
    <property type="match status" value="1"/>
</dbReference>
<dbReference type="CDD" id="cd02947">
    <property type="entry name" value="TRX_family"/>
    <property type="match status" value="1"/>
</dbReference>
<name>A0ABY0VDC4_9ACTO</name>
<accession>A0ABY0VDC4</accession>
<protein>
    <submittedName>
        <fullName evidence="4">Thioredoxin</fullName>
    </submittedName>
</protein>
<dbReference type="EMBL" id="LT629792">
    <property type="protein sequence ID" value="SDT85332.1"/>
    <property type="molecule type" value="Genomic_DNA"/>
</dbReference>
<dbReference type="EMBL" id="LT629792">
    <property type="protein sequence ID" value="SDT85339.1"/>
    <property type="molecule type" value="Genomic_DNA"/>
</dbReference>
<proteinExistence type="predicted"/>
<evidence type="ECO:0000313" key="3">
    <source>
        <dbReference type="EMBL" id="SDT85339.1"/>
    </source>
</evidence>